<organism evidence="3 4">
    <name type="scientific">Streptomyces tsukubensis (strain DSM 42081 / NBRC 108919 / NRRL 18488 / 9993)</name>
    <dbReference type="NCBI Taxonomy" id="1114943"/>
    <lineage>
        <taxon>Bacteria</taxon>
        <taxon>Bacillati</taxon>
        <taxon>Actinomycetota</taxon>
        <taxon>Actinomycetes</taxon>
        <taxon>Kitasatosporales</taxon>
        <taxon>Streptomycetaceae</taxon>
        <taxon>Streptomyces</taxon>
    </lineage>
</organism>
<dbReference type="EMBL" id="CP029159">
    <property type="protein sequence ID" value="QKM68259.1"/>
    <property type="molecule type" value="Genomic_DNA"/>
</dbReference>
<keyword evidence="1" id="KW-0175">Coiled coil</keyword>
<feature type="compositionally biased region" description="Gly residues" evidence="2">
    <location>
        <begin position="219"/>
        <end position="236"/>
    </location>
</feature>
<keyword evidence="4" id="KW-1185">Reference proteome</keyword>
<proteinExistence type="predicted"/>
<reference evidence="3 4" key="1">
    <citation type="journal article" date="2012" name="J. Bacteriol.">
        <title>Draft genome of Streptomyces tsukubaensis NRRL 18488, the producer of the clinically important immunosuppressant tacrolimus (FK506).</title>
        <authorList>
            <person name="Barreiro C."/>
            <person name="Prieto C."/>
            <person name="Sola-Landa A."/>
            <person name="Solera E."/>
            <person name="Martinez-Castro M."/>
            <person name="Perez-Redondo R."/>
            <person name="Garcia-Estrada C."/>
            <person name="Aparicio J.F."/>
            <person name="Fernandez-Martinez L.T."/>
            <person name="Santos-Aberturas J."/>
            <person name="Salehi-Najafabadi Z."/>
            <person name="Rodriguez-Garcia A."/>
            <person name="Tauch A."/>
            <person name="Martin J.F."/>
        </authorList>
    </citation>
    <scope>NUCLEOTIDE SEQUENCE [LARGE SCALE GENOMIC DNA]</scope>
    <source>
        <strain evidence="4">DSM 42081 / NBRC 108919 / NRRL 18488 / 9993</strain>
    </source>
</reference>
<feature type="region of interest" description="Disordered" evidence="2">
    <location>
        <begin position="429"/>
        <end position="478"/>
    </location>
</feature>
<gene>
    <name evidence="3" type="ORF">STSU_014805</name>
</gene>
<evidence type="ECO:0000313" key="4">
    <source>
        <dbReference type="Proteomes" id="UP000005940"/>
    </source>
</evidence>
<evidence type="ECO:0000313" key="3">
    <source>
        <dbReference type="EMBL" id="QKM68259.1"/>
    </source>
</evidence>
<dbReference type="RefSeq" id="WP_130584946.1">
    <property type="nucleotide sequence ID" value="NZ_CP029159.1"/>
</dbReference>
<feature type="coiled-coil region" evidence="1">
    <location>
        <begin position="81"/>
        <end position="136"/>
    </location>
</feature>
<feature type="compositionally biased region" description="Low complexity" evidence="2">
    <location>
        <begin position="237"/>
        <end position="295"/>
    </location>
</feature>
<feature type="compositionally biased region" description="Low complexity" evidence="2">
    <location>
        <begin position="186"/>
        <end position="218"/>
    </location>
</feature>
<sequence length="478" mass="47689">MPRGRHRHSPPLHRLLPPSAVAGASVLSAAGAWLLTDPVLLRSLAAVAAAAAVSGAVLMRRWDRSAGRRVAEVTRGRANDAWQHEERVAELESEVDEARELRAKLETKLRAKRVELAKLRNEHAELLRRYAAAETGRASALEGRRKLAVEATAPQDPKELAVPGASPTAATYLRAAKALEALTRNAEAQGRRAAGATARPGGRPALEPVAAPGTKARPGGTGGTGGTGGNPAGPGSGKKAAASAPKEANTPAGAPKAPAGSSDSTADAAPSTTANTAAPDAGAPADGAAEAAAGPVPAPRPDGTPDGDGGGSRTPAKPDAPAAPQTAPRTAAATGPRTAPAPATAPALPAGPAARALPAAPAPAAGPGAIVPYGPRRVPGTTVRRPEGGFDFFGANTGAPAPGQRPDDTAADDGEAAIAAAQRADLADVVGDEALAEHRQHTGRPHPAPAPAGEVIDLTAHDETEKLDMSGLRNALSS</sequence>
<evidence type="ECO:0000256" key="1">
    <source>
        <dbReference type="SAM" id="Coils"/>
    </source>
</evidence>
<dbReference type="Proteomes" id="UP000005940">
    <property type="component" value="Chromosome"/>
</dbReference>
<name>A0A7G3UG33_STRT9</name>
<dbReference type="AlphaFoldDB" id="A0A7G3UG33"/>
<accession>A0A7G3UG33</accession>
<feature type="region of interest" description="Disordered" evidence="2">
    <location>
        <begin position="186"/>
        <end position="416"/>
    </location>
</feature>
<feature type="compositionally biased region" description="Basic and acidic residues" evidence="2">
    <location>
        <begin position="459"/>
        <end position="468"/>
    </location>
</feature>
<evidence type="ECO:0000256" key="2">
    <source>
        <dbReference type="SAM" id="MobiDB-lite"/>
    </source>
</evidence>
<feature type="compositionally biased region" description="Low complexity" evidence="2">
    <location>
        <begin position="313"/>
        <end position="383"/>
    </location>
</feature>
<evidence type="ECO:0008006" key="5">
    <source>
        <dbReference type="Google" id="ProtNLM"/>
    </source>
</evidence>
<protein>
    <recommendedName>
        <fullName evidence="5">Secreted protein</fullName>
    </recommendedName>
</protein>